<proteinExistence type="predicted"/>
<dbReference type="Proteomes" id="UP001149009">
    <property type="component" value="Unassembled WGS sequence"/>
</dbReference>
<feature type="domain" description="DUF112" evidence="2">
    <location>
        <begin position="20"/>
        <end position="438"/>
    </location>
</feature>
<feature type="transmembrane region" description="Helical" evidence="1">
    <location>
        <begin position="170"/>
        <end position="191"/>
    </location>
</feature>
<feature type="transmembrane region" description="Helical" evidence="1">
    <location>
        <begin position="354"/>
        <end position="381"/>
    </location>
</feature>
<dbReference type="InterPro" id="IPR002823">
    <property type="entry name" value="DUF112_TM"/>
</dbReference>
<keyword evidence="4" id="KW-1185">Reference proteome</keyword>
<feature type="transmembrane region" description="Helical" evidence="1">
    <location>
        <begin position="413"/>
        <end position="442"/>
    </location>
</feature>
<feature type="transmembrane region" description="Helical" evidence="1">
    <location>
        <begin position="45"/>
        <end position="69"/>
    </location>
</feature>
<feature type="transmembrane region" description="Helical" evidence="1">
    <location>
        <begin position="203"/>
        <end position="220"/>
    </location>
</feature>
<gene>
    <name evidence="3" type="ORF">NYR54_06245</name>
</gene>
<feature type="transmembrane region" description="Helical" evidence="1">
    <location>
        <begin position="20"/>
        <end position="39"/>
    </location>
</feature>
<dbReference type="AlphaFoldDB" id="A0A9X2X871"/>
<evidence type="ECO:0000259" key="2">
    <source>
        <dbReference type="Pfam" id="PF01970"/>
    </source>
</evidence>
<sequence>MDVVSLLATGLQVALNPVNLLYCLIGVSLGTAIGVLPGVGPVITIALLLPLSFGLPVESSIILLAGIYYGASYGGSTTSILVNLPGEASSAVTCIDGHQMAKKGRAGAALAVAALGSFFAGTVGTLLIALAGPPLAAIAMRFGAAEYAALVFAALLMVATMTRGGAVKGIGAALLGIIFGLAGADVMTGVFRFTFGAPELRDGIDFAALAVGLFAIAEIIDNISSPSRDNSSTSAIGRLWPTKDDFRKAWPAVLRGTGIGALLGVLPGAGVAMSSFSAYMVEKNVAKEPERFGEGAIEGVAAPESANNAAAQTGFIPTLLLGIPGSPVMALLLGAFMIHGVAPGPRMMSEHAPLFWGLIASMWIGNLFLVLLNLPLIGLWVRLLKVPYHWLYVFVLAFACVGVFTMGSSAFQVYVLIFFGLLGYLLKAAGLSPALFILGFILGPMFEENFRRAMAVSHGDPLVFFQRPISLIFILLGLAILALATTSFVRRGREEAAEG</sequence>
<feature type="transmembrane region" description="Helical" evidence="1">
    <location>
        <begin position="387"/>
        <end position="406"/>
    </location>
</feature>
<name>A0A9X2X871_9HYPH</name>
<keyword evidence="1" id="KW-1133">Transmembrane helix</keyword>
<dbReference type="Pfam" id="PF01970">
    <property type="entry name" value="TctA"/>
    <property type="match status" value="1"/>
</dbReference>
<protein>
    <submittedName>
        <fullName evidence="3">Tripartite tricarboxylate transporter permease</fullName>
    </submittedName>
</protein>
<evidence type="ECO:0000256" key="1">
    <source>
        <dbReference type="SAM" id="Phobius"/>
    </source>
</evidence>
<organism evidence="3 4">
    <name type="scientific">Chelativorans petroleitrophicus</name>
    <dbReference type="NCBI Taxonomy" id="2975484"/>
    <lineage>
        <taxon>Bacteria</taxon>
        <taxon>Pseudomonadati</taxon>
        <taxon>Pseudomonadota</taxon>
        <taxon>Alphaproteobacteria</taxon>
        <taxon>Hyphomicrobiales</taxon>
        <taxon>Phyllobacteriaceae</taxon>
        <taxon>Chelativorans</taxon>
    </lineage>
</organism>
<dbReference type="PANTHER" id="PTHR35342">
    <property type="entry name" value="TRICARBOXYLIC TRANSPORT PROTEIN"/>
    <property type="match status" value="1"/>
</dbReference>
<feature type="transmembrane region" description="Helical" evidence="1">
    <location>
        <begin position="319"/>
        <end position="342"/>
    </location>
</feature>
<dbReference type="RefSeq" id="WP_261514753.1">
    <property type="nucleotide sequence ID" value="NZ_JAODNV010000007.1"/>
</dbReference>
<reference evidence="3" key="1">
    <citation type="submission" date="2022-08" db="EMBL/GenBank/DDBJ databases">
        <title>Chelativorans sichuanense sp. nov., a paraffin oil-degrading bacterium isolated from a mixture of oil-based drill cuttings and paddy soil.</title>
        <authorList>
            <person name="Yu J."/>
            <person name="Liu H."/>
            <person name="Chen Q."/>
        </authorList>
    </citation>
    <scope>NUCLEOTIDE SEQUENCE</scope>
    <source>
        <strain evidence="3">SCAU 2101</strain>
    </source>
</reference>
<evidence type="ECO:0000313" key="3">
    <source>
        <dbReference type="EMBL" id="MCT8989894.1"/>
    </source>
</evidence>
<feature type="transmembrane region" description="Helical" evidence="1">
    <location>
        <begin position="138"/>
        <end position="158"/>
    </location>
</feature>
<dbReference type="PANTHER" id="PTHR35342:SF5">
    <property type="entry name" value="TRICARBOXYLIC TRANSPORT PROTEIN"/>
    <property type="match status" value="1"/>
</dbReference>
<dbReference type="EMBL" id="JAODNV010000007">
    <property type="protein sequence ID" value="MCT8989894.1"/>
    <property type="molecule type" value="Genomic_DNA"/>
</dbReference>
<keyword evidence="1" id="KW-0812">Transmembrane</keyword>
<feature type="transmembrane region" description="Helical" evidence="1">
    <location>
        <begin position="257"/>
        <end position="281"/>
    </location>
</feature>
<feature type="transmembrane region" description="Helical" evidence="1">
    <location>
        <begin position="108"/>
        <end position="132"/>
    </location>
</feature>
<evidence type="ECO:0000313" key="4">
    <source>
        <dbReference type="Proteomes" id="UP001149009"/>
    </source>
</evidence>
<accession>A0A9X2X871</accession>
<keyword evidence="1" id="KW-0472">Membrane</keyword>
<comment type="caution">
    <text evidence="3">The sequence shown here is derived from an EMBL/GenBank/DDBJ whole genome shotgun (WGS) entry which is preliminary data.</text>
</comment>
<feature type="transmembrane region" description="Helical" evidence="1">
    <location>
        <begin position="462"/>
        <end position="484"/>
    </location>
</feature>